<dbReference type="EMBL" id="CP036434">
    <property type="protein sequence ID" value="QDV09900.1"/>
    <property type="molecule type" value="Genomic_DNA"/>
</dbReference>
<dbReference type="AlphaFoldDB" id="A0A518F0N2"/>
<dbReference type="RefSeq" id="WP_145205118.1">
    <property type="nucleotide sequence ID" value="NZ_CP036434.1"/>
</dbReference>
<name>A0A518F0N2_9BACT</name>
<feature type="compositionally biased region" description="Gly residues" evidence="1">
    <location>
        <begin position="531"/>
        <end position="546"/>
    </location>
</feature>
<accession>A0A518F0N2</accession>
<keyword evidence="3" id="KW-1185">Reference proteome</keyword>
<organism evidence="2 3">
    <name type="scientific">Saltatorellus ferox</name>
    <dbReference type="NCBI Taxonomy" id="2528018"/>
    <lineage>
        <taxon>Bacteria</taxon>
        <taxon>Pseudomonadati</taxon>
        <taxon>Planctomycetota</taxon>
        <taxon>Planctomycetia</taxon>
        <taxon>Planctomycetia incertae sedis</taxon>
        <taxon>Saltatorellus</taxon>
    </lineage>
</organism>
<feature type="region of interest" description="Disordered" evidence="1">
    <location>
        <begin position="501"/>
        <end position="568"/>
    </location>
</feature>
<evidence type="ECO:0000313" key="3">
    <source>
        <dbReference type="Proteomes" id="UP000320390"/>
    </source>
</evidence>
<sequence length="1210" mass="124681">MSLPSPTPLIHWLACAAVGLAVGCSGGAGTQGLDPSIGPDTDFEVRSTSVVSGAMWRLNREILVEFTHDVDFSTVSSSTVQVVDSQGLPAIGTYSEAGPRTVRFQPRCPTNATYSDGGFAQGRSYRLHLPSESHGGLGGGVTVMDTAGRRLENGVSIDFSTPASSDELVLFVDLVAGPPRVVTMGAGDDFEGSPTDSPYSYVEFGSDPEAVEYFRFDPADQTSKIASLVPLNLYSDRERQFAVVLKFNQPVANVPSNIHPDLIRLEYYNDAQATWLRIPARTTLIENCSATGASVRVQPTGIVPQGASMRVTLREGFQDLTGDQVQSALTNFARFETTLANPDGQPGEEGDGSDEILERFTVAGGSPGSLEDTTVASPRPRADWGNSRSPGALSASFDFDGTGGPGGNFDLVVPTGQTVIVSTDSDVVSGGPGASTAVSQPVIGGRLDVRNLTIEDGGRLLFVGPNTASIFATGEVRVNGLLSVNGGNNFGVSTLATTNVPEEGASGQAGGGNGGAASMLRTQSTPRGEAGEGAFGVPGLGGGGGETSYAPSGPCEKENRRAAGGGGGRLGSAVRYDVDGSGMAPLAICQMLLGMDAEPGFPGSFEGLGAVSQVSSAAGGAVGSTPFLDASPNNDFYGSMVTANGTQVRGELNRVWAGAGGGGGGDAVTSSTFPLTPFLVSGDEKGSGGGGGAGGLLILSIGDIVLEPRGQITADGGHGGAGENWYYFDRIGGGSGGGSGGHIVLSSAASIIIRAESTAQSTGDFYRDAADFPIHERRPLSALGGQGGAGREERCGAGRNGPTNWRSDAIPEVAFEGRTDVPPNHTETLTPSFDWCNETPAGAACAGVTAAPEGTAFGAGGDGGPGIIQLHISDPDTQLVFGAAGSTGYVSSGIDVTRSMAPPPIGWRTPSSRPDSLTPFFSSRSESFSRWVPLGLARLNPDGTSSPIEFFFGGTAGDGVVPRDGAMAEELAPIVAYGALGVGPSATLASSIDTATATLRVPGARVSDAAGLYRRNANLMREFAVRLRNDAVPGDVREYAVVAGRYVAGDDEFRLTLDPIGARLDSDAGELSAMPGTLQFEIVPFYYRLLSGGVPDRYPTSTEIRILFDATIADPNSGEPSSDPESAYSQRMDVAAMDLQVKNGFAADIAALNGPVAAPNQTDPSQPVLESVDWDFVRFKVEFNLAVGVSTTDLDAPRPGLDFLRIPYRF</sequence>
<dbReference type="Proteomes" id="UP000320390">
    <property type="component" value="Chromosome"/>
</dbReference>
<reference evidence="2 3" key="1">
    <citation type="submission" date="2019-02" db="EMBL/GenBank/DDBJ databases">
        <title>Deep-cultivation of Planctomycetes and their phenomic and genomic characterization uncovers novel biology.</title>
        <authorList>
            <person name="Wiegand S."/>
            <person name="Jogler M."/>
            <person name="Boedeker C."/>
            <person name="Pinto D."/>
            <person name="Vollmers J."/>
            <person name="Rivas-Marin E."/>
            <person name="Kohn T."/>
            <person name="Peeters S.H."/>
            <person name="Heuer A."/>
            <person name="Rast P."/>
            <person name="Oberbeckmann S."/>
            <person name="Bunk B."/>
            <person name="Jeske O."/>
            <person name="Meyerdierks A."/>
            <person name="Storesund J.E."/>
            <person name="Kallscheuer N."/>
            <person name="Luecker S."/>
            <person name="Lage O.M."/>
            <person name="Pohl T."/>
            <person name="Merkel B.J."/>
            <person name="Hornburger P."/>
            <person name="Mueller R.-W."/>
            <person name="Bruemmer F."/>
            <person name="Labrenz M."/>
            <person name="Spormann A.M."/>
            <person name="Op den Camp H."/>
            <person name="Overmann J."/>
            <person name="Amann R."/>
            <person name="Jetten M.S.M."/>
            <person name="Mascher T."/>
            <person name="Medema M.H."/>
            <person name="Devos D.P."/>
            <person name="Kaster A.-K."/>
            <person name="Ovreas L."/>
            <person name="Rohde M."/>
            <person name="Galperin M.Y."/>
            <person name="Jogler C."/>
        </authorList>
    </citation>
    <scope>NUCLEOTIDE SEQUENCE [LARGE SCALE GENOMIC DNA]</scope>
    <source>
        <strain evidence="2 3">Poly30</strain>
    </source>
</reference>
<evidence type="ECO:0000313" key="2">
    <source>
        <dbReference type="EMBL" id="QDV09900.1"/>
    </source>
</evidence>
<feature type="region of interest" description="Disordered" evidence="1">
    <location>
        <begin position="362"/>
        <end position="389"/>
    </location>
</feature>
<gene>
    <name evidence="2" type="ORF">Poly30_54610</name>
</gene>
<protein>
    <submittedName>
        <fullName evidence="2">Uncharacterized protein</fullName>
    </submittedName>
</protein>
<proteinExistence type="predicted"/>
<evidence type="ECO:0000256" key="1">
    <source>
        <dbReference type="SAM" id="MobiDB-lite"/>
    </source>
</evidence>
<feature type="region of interest" description="Disordered" evidence="1">
    <location>
        <begin position="779"/>
        <end position="807"/>
    </location>
</feature>
<dbReference type="OrthoDB" id="298545at2"/>